<evidence type="ECO:0000313" key="3">
    <source>
        <dbReference type="Ensembl" id="ENSOMYP00000137770.1"/>
    </source>
</evidence>
<dbReference type="PANTHER" id="PTHR47510:SF3">
    <property type="entry name" value="ENDO_EXONUCLEASE_PHOSPHATASE DOMAIN-CONTAINING PROTEIN"/>
    <property type="match status" value="1"/>
</dbReference>
<feature type="domain" description="Reverse transcriptase" evidence="2">
    <location>
        <begin position="607"/>
        <end position="753"/>
    </location>
</feature>
<organism evidence="3 4">
    <name type="scientific">Oncorhynchus mykiss</name>
    <name type="common">Rainbow trout</name>
    <name type="synonym">Salmo gairdneri</name>
    <dbReference type="NCBI Taxonomy" id="8022"/>
    <lineage>
        <taxon>Eukaryota</taxon>
        <taxon>Metazoa</taxon>
        <taxon>Chordata</taxon>
        <taxon>Craniata</taxon>
        <taxon>Vertebrata</taxon>
        <taxon>Euteleostomi</taxon>
        <taxon>Actinopterygii</taxon>
        <taxon>Neopterygii</taxon>
        <taxon>Teleostei</taxon>
        <taxon>Protacanthopterygii</taxon>
        <taxon>Salmoniformes</taxon>
        <taxon>Salmonidae</taxon>
        <taxon>Salmoninae</taxon>
        <taxon>Oncorhynchus</taxon>
    </lineage>
</organism>
<dbReference type="PANTHER" id="PTHR47510">
    <property type="entry name" value="REVERSE TRANSCRIPTASE DOMAIN-CONTAINING PROTEIN"/>
    <property type="match status" value="1"/>
</dbReference>
<dbReference type="GeneTree" id="ENSGT01020000230367"/>
<evidence type="ECO:0000259" key="2">
    <source>
        <dbReference type="Pfam" id="PF00078"/>
    </source>
</evidence>
<reference evidence="3" key="2">
    <citation type="submission" date="2025-08" db="UniProtKB">
        <authorList>
            <consortium name="Ensembl"/>
        </authorList>
    </citation>
    <scope>IDENTIFICATION</scope>
</reference>
<reference evidence="3" key="1">
    <citation type="submission" date="2020-07" db="EMBL/GenBank/DDBJ databases">
        <title>A long reads based de novo assembly of the rainbow trout Arlee double haploid line genome.</title>
        <authorList>
            <person name="Gao G."/>
            <person name="Palti Y."/>
        </authorList>
    </citation>
    <scope>NUCLEOTIDE SEQUENCE [LARGE SCALE GENOMIC DNA]</scope>
</reference>
<dbReference type="Ensembl" id="ENSOMYT00000139404.1">
    <property type="protein sequence ID" value="ENSOMYP00000137770.1"/>
    <property type="gene ID" value="ENSOMYG00000062594.1"/>
</dbReference>
<keyword evidence="4" id="KW-1185">Reference proteome</keyword>
<dbReference type="Pfam" id="PF00078">
    <property type="entry name" value="RVT_1"/>
    <property type="match status" value="1"/>
</dbReference>
<sequence length="807" mass="92176">MDRRWKLWTVNRRWKLWTVNRRWRFRAIDRRWRLGAGDTLFRVSAGSRHRTYRSGEVHWRHGAWSRHRFHRTHDTLFRASAGSRHRAYRTGEAHWRPGAWSRHRFHRTHDTLFRASAGSRHRAYRTGEAHWRPGAWSRHRFHRTDDTLFRAVRGTGTGRPVLGRLTGEMLSESVQPAGFSTRDADRNKHLSGKKRGGGVCFMVNVTWCDHNNIQELKSFCSPDLEFLTIKCRPHYLTKGILLDYNHSRIYSPPSRHIDGSTNFAQQTLNKLYLTLCKLESIYPEAAFIVAGDFNKANLKTFYQHIDCTTSAGKTLDHCYSNFRDAYKALPRPPFGKADHDSILLIPAYRQKLKQEAPALRSVQRWSDQSDSTLQDCFHHVDWDMFRIASDNNIDEYADSVSEFIRTCVEDVVPIATIKTFPNQKPWIDGSIRVKLKARTTAFNQGKVSGNMTEYKQCNYSLRKAIKQAKRQYRDKVESQFNGSDTRGMWQGLQSITDYKKKTGPVTDQDVLLPGRLNNFFARFEDNTVPLTRTATKTCVLSFTAADVSKTFKRVYPRKAAGPDGIPSRALRACADQLAGVFTDIFNQSLSHSVVPTCFKRATIVPVPKKAKVTELNDYRPVALTSVIMKCFERLVKDHITSTLPDTLDPLQFAYRPNRSTDDAISTTLHTALTHLDKRNTYVRMLFINYSSAFNTIVPSKLVIKLETLGLDPALCNWVLDFLTGRPQVVRVGNNISTPLILNTGAPQGCVLSPRSVLPVHPRLRGHARLQLNHQVCGRHNSGRLDYQQQRDGLQGGGEGPRSVVSGK</sequence>
<proteinExistence type="predicted"/>
<dbReference type="AlphaFoldDB" id="A0A8L0DTE1"/>
<reference evidence="3" key="3">
    <citation type="submission" date="2025-09" db="UniProtKB">
        <authorList>
            <consortium name="Ensembl"/>
        </authorList>
    </citation>
    <scope>IDENTIFICATION</scope>
</reference>
<feature type="region of interest" description="Disordered" evidence="1">
    <location>
        <begin position="788"/>
        <end position="807"/>
    </location>
</feature>
<evidence type="ECO:0000313" key="4">
    <source>
        <dbReference type="Proteomes" id="UP000694395"/>
    </source>
</evidence>
<name>A0A8L0DTE1_ONCMY</name>
<dbReference type="Proteomes" id="UP000694395">
    <property type="component" value="Chromosome 6"/>
</dbReference>
<dbReference type="InterPro" id="IPR000477">
    <property type="entry name" value="RT_dom"/>
</dbReference>
<dbReference type="CDD" id="cd01650">
    <property type="entry name" value="RT_nLTR_like"/>
    <property type="match status" value="1"/>
</dbReference>
<evidence type="ECO:0000256" key="1">
    <source>
        <dbReference type="SAM" id="MobiDB-lite"/>
    </source>
</evidence>
<accession>A0A8L0DTE1</accession>
<protein>
    <recommendedName>
        <fullName evidence="2">Reverse transcriptase domain-containing protein</fullName>
    </recommendedName>
</protein>